<evidence type="ECO:0000256" key="2">
    <source>
        <dbReference type="SAM" id="SignalP"/>
    </source>
</evidence>
<proteinExistence type="predicted"/>
<keyword evidence="2" id="KW-0732">Signal</keyword>
<feature type="region of interest" description="Disordered" evidence="1">
    <location>
        <begin position="54"/>
        <end position="78"/>
    </location>
</feature>
<evidence type="ECO:0000256" key="1">
    <source>
        <dbReference type="SAM" id="MobiDB-lite"/>
    </source>
</evidence>
<dbReference type="RefSeq" id="WP_227995215.1">
    <property type="nucleotide sequence ID" value="NZ_JAJFOE010000001.1"/>
</dbReference>
<reference evidence="3 4" key="1">
    <citation type="submission" date="2018-06" db="EMBL/GenBank/DDBJ databases">
        <authorList>
            <consortium name="Pathogen Informatics"/>
            <person name="Doyle S."/>
        </authorList>
    </citation>
    <scope>NUCLEOTIDE SEQUENCE [LARGE SCALE GENOMIC DNA]</scope>
    <source>
        <strain evidence="3 4">NCTC13184</strain>
    </source>
</reference>
<sequence length="169" mass="16605">MSIARKSGGYMAMIAALTFAAVGAAADAEAAPSTGSSSGSGLIDTGSAGTGSFAGGSAAGGSGSASPRTQLCNASTESGGAGVTDTIHELGKAGPISFVLSYETKNIPDQIQVFYEGSQVYNTGYVGDNINEGTGSALVTLPPGTATSILVRVTGPDATEWSYTVHCPA</sequence>
<feature type="signal peptide" evidence="2">
    <location>
        <begin position="1"/>
        <end position="30"/>
    </location>
</feature>
<evidence type="ECO:0000313" key="4">
    <source>
        <dbReference type="Proteomes" id="UP000255082"/>
    </source>
</evidence>
<dbReference type="EMBL" id="UGRU01000001">
    <property type="protein sequence ID" value="SUA44947.1"/>
    <property type="molecule type" value="Genomic_DNA"/>
</dbReference>
<feature type="compositionally biased region" description="Gly residues" evidence="1">
    <location>
        <begin position="54"/>
        <end position="63"/>
    </location>
</feature>
<name>A0A378WW11_9NOCA</name>
<accession>A0A378WW11</accession>
<dbReference type="Proteomes" id="UP000255082">
    <property type="component" value="Unassembled WGS sequence"/>
</dbReference>
<protein>
    <recommendedName>
        <fullName evidence="5">Secreted protein</fullName>
    </recommendedName>
</protein>
<organism evidence="3 4">
    <name type="scientific">Nocardia africana</name>
    <dbReference type="NCBI Taxonomy" id="134964"/>
    <lineage>
        <taxon>Bacteria</taxon>
        <taxon>Bacillati</taxon>
        <taxon>Actinomycetota</taxon>
        <taxon>Actinomycetes</taxon>
        <taxon>Mycobacteriales</taxon>
        <taxon>Nocardiaceae</taxon>
        <taxon>Nocardia</taxon>
    </lineage>
</organism>
<gene>
    <name evidence="3" type="ORF">NCTC13184_03469</name>
</gene>
<evidence type="ECO:0008006" key="5">
    <source>
        <dbReference type="Google" id="ProtNLM"/>
    </source>
</evidence>
<feature type="compositionally biased region" description="Polar residues" evidence="1">
    <location>
        <begin position="67"/>
        <end position="78"/>
    </location>
</feature>
<feature type="chain" id="PRO_5016762880" description="Secreted protein" evidence="2">
    <location>
        <begin position="31"/>
        <end position="169"/>
    </location>
</feature>
<evidence type="ECO:0000313" key="3">
    <source>
        <dbReference type="EMBL" id="SUA44947.1"/>
    </source>
</evidence>
<dbReference type="AlphaFoldDB" id="A0A378WW11"/>